<dbReference type="HOGENOM" id="CLU_014664_0_0_1"/>
<proteinExistence type="predicted"/>
<dbReference type="Proteomes" id="UP000007148">
    <property type="component" value="Unassembled WGS sequence"/>
</dbReference>
<dbReference type="AlphaFoldDB" id="G4T5A6"/>
<dbReference type="GO" id="GO:0005739">
    <property type="term" value="C:mitochondrion"/>
    <property type="evidence" value="ECO:0007669"/>
    <property type="project" value="TreeGrafter"/>
</dbReference>
<dbReference type="PANTHER" id="PTHR47934">
    <property type="entry name" value="PENTATRICOPEPTIDE REPEAT-CONTAINING PROTEIN PET309, MITOCHONDRIAL"/>
    <property type="match status" value="1"/>
</dbReference>
<dbReference type="eggNOG" id="ENOG502RXM5">
    <property type="taxonomic scope" value="Eukaryota"/>
</dbReference>
<evidence type="ECO:0000313" key="1">
    <source>
        <dbReference type="EMBL" id="CCA66477.1"/>
    </source>
</evidence>
<evidence type="ECO:0000313" key="2">
    <source>
        <dbReference type="Proteomes" id="UP000007148"/>
    </source>
</evidence>
<dbReference type="PANTHER" id="PTHR47934:SF6">
    <property type="entry name" value="MITOCHONDRIAL GROUP I INTRON SPLICING FACTOR CCM1-RELATED"/>
    <property type="match status" value="1"/>
</dbReference>
<reference evidence="1 2" key="1">
    <citation type="journal article" date="2011" name="PLoS Pathog.">
        <title>Endophytic Life Strategies Decoded by Genome and Transcriptome Analyses of the Mutualistic Root Symbiont Piriformospora indica.</title>
        <authorList>
            <person name="Zuccaro A."/>
            <person name="Lahrmann U."/>
            <person name="Guldener U."/>
            <person name="Langen G."/>
            <person name="Pfiffi S."/>
            <person name="Biedenkopf D."/>
            <person name="Wong P."/>
            <person name="Samans B."/>
            <person name="Grimm C."/>
            <person name="Basiewicz M."/>
            <person name="Murat C."/>
            <person name="Martin F."/>
            <person name="Kogel K.H."/>
        </authorList>
    </citation>
    <scope>NUCLEOTIDE SEQUENCE [LARGE SCALE GENOMIC DNA]</scope>
    <source>
        <strain evidence="1 2">DSM 11827</strain>
    </source>
</reference>
<organism evidence="1 2">
    <name type="scientific">Serendipita indica (strain DSM 11827)</name>
    <name type="common">Root endophyte fungus</name>
    <name type="synonym">Piriformospora indica</name>
    <dbReference type="NCBI Taxonomy" id="1109443"/>
    <lineage>
        <taxon>Eukaryota</taxon>
        <taxon>Fungi</taxon>
        <taxon>Dikarya</taxon>
        <taxon>Basidiomycota</taxon>
        <taxon>Agaricomycotina</taxon>
        <taxon>Agaricomycetes</taxon>
        <taxon>Sebacinales</taxon>
        <taxon>Serendipitaceae</taxon>
        <taxon>Serendipita</taxon>
    </lineage>
</organism>
<dbReference type="GO" id="GO:0003729">
    <property type="term" value="F:mRNA binding"/>
    <property type="evidence" value="ECO:0007669"/>
    <property type="project" value="TreeGrafter"/>
</dbReference>
<dbReference type="InterPro" id="IPR011990">
    <property type="entry name" value="TPR-like_helical_dom_sf"/>
</dbReference>
<comment type="caution">
    <text evidence="1">The sequence shown here is derived from an EMBL/GenBank/DDBJ whole genome shotgun (WGS) entry which is preliminary data.</text>
</comment>
<dbReference type="STRING" id="1109443.G4T5A6"/>
<dbReference type="OrthoDB" id="5588846at2759"/>
<dbReference type="Gene3D" id="1.25.40.10">
    <property type="entry name" value="Tetratricopeptide repeat domain"/>
    <property type="match status" value="2"/>
</dbReference>
<sequence length="831" mass="93401">MPLLPLELAFISTPTKCIIHPLNRLLHTASRSATPAYPLRLSLNAKEQSLVPSPTDEASLTQPFLPPISTFSEKDLKALYRDVLRIDVASTVSPSYRDKIVDPSLVLPRLSKRIVLGSRQTLDKNINSLSSRLQSRHGPSEPVAAPTNLSRGKPYSELLNALQCQQSVLALPLISNSSTSAPIVNATEWASLVDACIRELDFEGVFLVLRAMKTHGQVIEDELHHHIMSAMADEGLFHQLQTYASEFLQERDDMPHFQHIVTALCKCRLFSSAIQLLHQQEAKGHLPPMAVYHSLILGLLHTSSPGAAARQAIAWNIFYHMRYVAHPIPSVQLYTDMIRACAHHTEPDTLRGFDLWTEMTVDKRLTPTVDAYNAIILLAARDNRTAHEAIRLAREMLDVGRDADGKPALPLNTGTYAALLESCKHTGDLLRARWALTKLAGDVFTSTSSIDHWTLSNLFHAYASYKVPFVRDMAAPTRSEQPSLEAHKQAQSIEQRLDDIVATTATQSSITSGLQLPQTSKAVLNELDTMMDHLIAEKTSTGNIKTQLPRLFDQVTNLNIVIRSFLRAYFIHAHRVSDVFARAQSIHRLLKLDWSHEVIRLVLSQCARTGSGSPSQETMKFAEELWSAWLGILEKERHLPNRWTPMGLNTPADRREVPISTVRASHISMIWSSFIRLKTRYGDVDGAVQLLKQFERLYPPSTTKTNLDPHMPLETKISLEGPRTLIKVVERGKIDDDTIPPVLVFTDIVALHKRLARDQRTKDINYLTYLLHAYAGNVRDRRSFNLAVNDLEDGWRGKKSVGSDGEAKVKARIKWEKRRARVASRVRTSRR</sequence>
<dbReference type="OMA" id="RDLWIEM"/>
<dbReference type="EMBL" id="CAFZ01000002">
    <property type="protein sequence ID" value="CCA66477.1"/>
    <property type="molecule type" value="Genomic_DNA"/>
</dbReference>
<dbReference type="GO" id="GO:0007005">
    <property type="term" value="P:mitochondrion organization"/>
    <property type="evidence" value="ECO:0007669"/>
    <property type="project" value="TreeGrafter"/>
</dbReference>
<name>G4T5A6_SERID</name>
<gene>
    <name evidence="1" type="ORF">PIIN_00162</name>
</gene>
<dbReference type="InterPro" id="IPR051114">
    <property type="entry name" value="Mito_RNA_Proc_CCM1"/>
</dbReference>
<accession>G4T5A6</accession>
<protein>
    <submittedName>
        <fullName evidence="1">Uncharacterized protein</fullName>
    </submittedName>
</protein>
<keyword evidence="2" id="KW-1185">Reference proteome</keyword>
<dbReference type="InParanoid" id="G4T5A6"/>
<dbReference type="GO" id="GO:0006396">
    <property type="term" value="P:RNA processing"/>
    <property type="evidence" value="ECO:0007669"/>
    <property type="project" value="TreeGrafter"/>
</dbReference>